<organism evidence="2 3">
    <name type="scientific">Oleoguttula mirabilis</name>
    <dbReference type="NCBI Taxonomy" id="1507867"/>
    <lineage>
        <taxon>Eukaryota</taxon>
        <taxon>Fungi</taxon>
        <taxon>Dikarya</taxon>
        <taxon>Ascomycota</taxon>
        <taxon>Pezizomycotina</taxon>
        <taxon>Dothideomycetes</taxon>
        <taxon>Dothideomycetidae</taxon>
        <taxon>Mycosphaerellales</taxon>
        <taxon>Teratosphaeriaceae</taxon>
        <taxon>Oleoguttula</taxon>
    </lineage>
</organism>
<keyword evidence="3" id="KW-1185">Reference proteome</keyword>
<accession>A0AAV9JDQ3</accession>
<dbReference type="AlphaFoldDB" id="A0AAV9JDQ3"/>
<feature type="region of interest" description="Disordered" evidence="1">
    <location>
        <begin position="1"/>
        <end position="33"/>
    </location>
</feature>
<dbReference type="Proteomes" id="UP001324427">
    <property type="component" value="Unassembled WGS sequence"/>
</dbReference>
<evidence type="ECO:0008006" key="4">
    <source>
        <dbReference type="Google" id="ProtNLM"/>
    </source>
</evidence>
<evidence type="ECO:0000313" key="2">
    <source>
        <dbReference type="EMBL" id="KAK4543303.1"/>
    </source>
</evidence>
<evidence type="ECO:0000313" key="3">
    <source>
        <dbReference type="Proteomes" id="UP001324427"/>
    </source>
</evidence>
<evidence type="ECO:0000256" key="1">
    <source>
        <dbReference type="SAM" id="MobiDB-lite"/>
    </source>
</evidence>
<proteinExistence type="predicted"/>
<name>A0AAV9JDQ3_9PEZI</name>
<gene>
    <name evidence="2" type="ORF">LTR36_005662</name>
</gene>
<reference evidence="2 3" key="1">
    <citation type="submission" date="2021-11" db="EMBL/GenBank/DDBJ databases">
        <title>Black yeast isolated from Biological Soil Crust.</title>
        <authorList>
            <person name="Kurbessoian T."/>
        </authorList>
    </citation>
    <scope>NUCLEOTIDE SEQUENCE [LARGE SCALE GENOMIC DNA]</scope>
    <source>
        <strain evidence="2 3">CCFEE 5522</strain>
    </source>
</reference>
<dbReference type="EMBL" id="JAVFHQ010000033">
    <property type="protein sequence ID" value="KAK4543303.1"/>
    <property type="molecule type" value="Genomic_DNA"/>
</dbReference>
<sequence length="268" mass="29141">MDGNMTRPILHESKALSSSPEPPRPSGHHSPGDAVGLATNSFFGQLSEWSLDQLGALAAFRMTVDKVVEKLNKDVGDWLSRPDGLESLVKIFDSIFFRGKLIDVRCEGATPEKLNGSYGRTSTVNKRVYVYINSQHGRVAGDASVAISVISTVLHECVHAYFVEAACNGINSKTPCTLEACQKLLEQELGKGGHGESWHYLGANVEREARKVLGMEVQLGREAAAIAHFEATGEVLGSAMVQNCFAGRKRLVVVPTTRTRDGRTVKFQ</sequence>
<comment type="caution">
    <text evidence="2">The sequence shown here is derived from an EMBL/GenBank/DDBJ whole genome shotgun (WGS) entry which is preliminary data.</text>
</comment>
<protein>
    <recommendedName>
        <fullName evidence="4">SprT-like domain-containing protein</fullName>
    </recommendedName>
</protein>